<protein>
    <recommendedName>
        <fullName evidence="3">Hemerythrin-like domain-containing protein</fullName>
    </recommendedName>
</protein>
<gene>
    <name evidence="1" type="ORF">FHS92_001210</name>
</gene>
<comment type="caution">
    <text evidence="1">The sequence shown here is derived from an EMBL/GenBank/DDBJ whole genome shotgun (WGS) entry which is preliminary data.</text>
</comment>
<dbReference type="AlphaFoldDB" id="A0A841IXW4"/>
<proteinExistence type="predicted"/>
<accession>A0A841IXW4</accession>
<dbReference type="RefSeq" id="WP_184078452.1">
    <property type="nucleotide sequence ID" value="NZ_JACIJP010000001.1"/>
</dbReference>
<dbReference type="Proteomes" id="UP000552700">
    <property type="component" value="Unassembled WGS sequence"/>
</dbReference>
<keyword evidence="2" id="KW-1185">Reference proteome</keyword>
<evidence type="ECO:0000313" key="1">
    <source>
        <dbReference type="EMBL" id="MBB6123503.1"/>
    </source>
</evidence>
<organism evidence="1 2">
    <name type="scientific">Sphingobium subterraneum</name>
    <dbReference type="NCBI Taxonomy" id="627688"/>
    <lineage>
        <taxon>Bacteria</taxon>
        <taxon>Pseudomonadati</taxon>
        <taxon>Pseudomonadota</taxon>
        <taxon>Alphaproteobacteria</taxon>
        <taxon>Sphingomonadales</taxon>
        <taxon>Sphingomonadaceae</taxon>
        <taxon>Sphingobium</taxon>
    </lineage>
</organism>
<dbReference type="EMBL" id="JACIJP010000001">
    <property type="protein sequence ID" value="MBB6123503.1"/>
    <property type="molecule type" value="Genomic_DNA"/>
</dbReference>
<evidence type="ECO:0008006" key="3">
    <source>
        <dbReference type="Google" id="ProtNLM"/>
    </source>
</evidence>
<reference evidence="1 2" key="1">
    <citation type="submission" date="2020-08" db="EMBL/GenBank/DDBJ databases">
        <title>Genomic Encyclopedia of Type Strains, Phase IV (KMG-IV): sequencing the most valuable type-strain genomes for metagenomic binning, comparative biology and taxonomic classification.</title>
        <authorList>
            <person name="Goeker M."/>
        </authorList>
    </citation>
    <scope>NUCLEOTIDE SEQUENCE [LARGE SCALE GENOMIC DNA]</scope>
    <source>
        <strain evidence="1 2">DSM 102255</strain>
    </source>
</reference>
<name>A0A841IXW4_9SPHN</name>
<evidence type="ECO:0000313" key="2">
    <source>
        <dbReference type="Proteomes" id="UP000552700"/>
    </source>
</evidence>
<sequence length="142" mass="16226">MHSLMNLINDHEALHKMAHDILALTCGKPDPAAGYEMLTTFGKRLEAHFLDDADFLYDDPTCTRPTSLDDAVRKVESAFAELKTRWRTYRTQWSADNIAQDWEGFAQDSAAIMHRILDRIAQENAVLYPLALQHSRIRLRAA</sequence>